<dbReference type="SMART" id="SM00233">
    <property type="entry name" value="PH"/>
    <property type="match status" value="1"/>
</dbReference>
<dbReference type="InterPro" id="IPR035899">
    <property type="entry name" value="DBL_dom_sf"/>
</dbReference>
<dbReference type="Proteomes" id="UP000054408">
    <property type="component" value="Unassembled WGS sequence"/>
</dbReference>
<accession>A0A0L0DJ39</accession>
<organism evidence="4 5">
    <name type="scientific">Thecamonas trahens ATCC 50062</name>
    <dbReference type="NCBI Taxonomy" id="461836"/>
    <lineage>
        <taxon>Eukaryota</taxon>
        <taxon>Apusozoa</taxon>
        <taxon>Apusomonadida</taxon>
        <taxon>Apusomonadidae</taxon>
        <taxon>Thecamonas</taxon>
    </lineage>
</organism>
<dbReference type="InterPro" id="IPR001849">
    <property type="entry name" value="PH_domain"/>
</dbReference>
<dbReference type="Pfam" id="PF00621">
    <property type="entry name" value="RhoGEF"/>
    <property type="match status" value="1"/>
</dbReference>
<dbReference type="PROSITE" id="PS50010">
    <property type="entry name" value="DH_2"/>
    <property type="match status" value="1"/>
</dbReference>
<dbReference type="Pfam" id="PF00169">
    <property type="entry name" value="PH"/>
    <property type="match status" value="1"/>
</dbReference>
<gene>
    <name evidence="4" type="ORF">AMSG_01043</name>
</gene>
<protein>
    <submittedName>
        <fullName evidence="4">Uncharacterized protein</fullName>
    </submittedName>
</protein>
<feature type="region of interest" description="Disordered" evidence="1">
    <location>
        <begin position="641"/>
        <end position="713"/>
    </location>
</feature>
<evidence type="ECO:0000259" key="2">
    <source>
        <dbReference type="PROSITE" id="PS50003"/>
    </source>
</evidence>
<sequence length="713" mass="77775">MDGDQVPSDAPPHAGAPAEASETGETVEESADGRVSLEESGATADDGVALLDTLTEPVTESFGSFGAGAGGSGVLSERSMTETELTGVVLSSSDDELDDVNMWSLGPPPSLGEVEDYLHDPIPDYLAQEEDAAAAPREMSVPTMARRWRARYVATRENTEYYTVKRGIHRLPSPVAAPEPITAKGSSMPGGVLKVIDREETLQRQRSNTWANPLLRASAPLNFFTFLRDSGLDYDDLEEHDLAEHELVYEYFASELRYVSDLNLAWKLYVHPLLEAEEPLLPQETFDLIFGNFAEIRAHASTAYRELSRARREDPLISTPIPMVEDLVAGLPLYPQYMVSYQQSMTVLAQATKSHPQFEALLREGVGDGPQADERTLSVLLSAPVVRFNQYVQFVDALATSNRGLPSGPQLFRLQEQVAAIEEQLHRVAIISKERKEVQEVLSQLEGLETLLTPSKSRRVLRKGDLVKHMKGGKLQTRHFVLFNDYLVWAKRRKLSRSKYVVRQAFPLSAVEVSTFDDTGKTKNAFCVRHIGNKLYVLAASSAEDRNGWLEDMLALKAARDLQKANEAVQESWRAADRRPLIEREQLVYDDLLSQYLMRGTLTRHLRSLSTMAAQFGISADETALANNRYGSADTLESTAETAAASSSTAGTSPSCSNAPTKAASSKPTPPSASVELPSSSSSSSYYSSSGSGSGSNSSSGSDSSSDASSDSA</sequence>
<dbReference type="eggNOG" id="KOG3531">
    <property type="taxonomic scope" value="Eukaryota"/>
</dbReference>
<reference evidence="4 5" key="1">
    <citation type="submission" date="2010-05" db="EMBL/GenBank/DDBJ databases">
        <title>The Genome Sequence of Thecamonas trahens ATCC 50062.</title>
        <authorList>
            <consortium name="The Broad Institute Genome Sequencing Platform"/>
            <person name="Russ C."/>
            <person name="Cuomo C."/>
            <person name="Shea T."/>
            <person name="Young S.K."/>
            <person name="Zeng Q."/>
            <person name="Koehrsen M."/>
            <person name="Haas B."/>
            <person name="Borodovsky M."/>
            <person name="Guigo R."/>
            <person name="Alvarado L."/>
            <person name="Berlin A."/>
            <person name="Bochicchio J."/>
            <person name="Borenstein D."/>
            <person name="Chapman S."/>
            <person name="Chen Z."/>
            <person name="Freedman E."/>
            <person name="Gellesch M."/>
            <person name="Goldberg J."/>
            <person name="Griggs A."/>
            <person name="Gujja S."/>
            <person name="Heilman E."/>
            <person name="Heiman D."/>
            <person name="Hepburn T."/>
            <person name="Howarth C."/>
            <person name="Jen D."/>
            <person name="Larson L."/>
            <person name="Mehta T."/>
            <person name="Park D."/>
            <person name="Pearson M."/>
            <person name="Roberts A."/>
            <person name="Saif S."/>
            <person name="Shenoy N."/>
            <person name="Sisk P."/>
            <person name="Stolte C."/>
            <person name="Sykes S."/>
            <person name="Thomson T."/>
            <person name="Walk T."/>
            <person name="White J."/>
            <person name="Yandava C."/>
            <person name="Burger G."/>
            <person name="Gray M.W."/>
            <person name="Holland P.W.H."/>
            <person name="King N."/>
            <person name="Lang F.B.F."/>
            <person name="Roger A.J."/>
            <person name="Ruiz-Trillo I."/>
            <person name="Lander E."/>
            <person name="Nusbaum C."/>
        </authorList>
    </citation>
    <scope>NUCLEOTIDE SEQUENCE [LARGE SCALE GENOMIC DNA]</scope>
    <source>
        <strain evidence="4 5">ATCC 50062</strain>
    </source>
</reference>
<dbReference type="PROSITE" id="PS50003">
    <property type="entry name" value="PH_DOMAIN"/>
    <property type="match status" value="1"/>
</dbReference>
<feature type="domain" description="PH" evidence="2">
    <location>
        <begin position="459"/>
        <end position="558"/>
    </location>
</feature>
<dbReference type="GO" id="GO:0005737">
    <property type="term" value="C:cytoplasm"/>
    <property type="evidence" value="ECO:0007669"/>
    <property type="project" value="TreeGrafter"/>
</dbReference>
<name>A0A0L0DJ39_THETB</name>
<feature type="domain" description="DH" evidence="3">
    <location>
        <begin position="243"/>
        <end position="455"/>
    </location>
</feature>
<proteinExistence type="predicted"/>
<dbReference type="SUPFAM" id="SSF48065">
    <property type="entry name" value="DBL homology domain (DH-domain)"/>
    <property type="match status" value="1"/>
</dbReference>
<evidence type="ECO:0000259" key="3">
    <source>
        <dbReference type="PROSITE" id="PS50010"/>
    </source>
</evidence>
<evidence type="ECO:0000256" key="1">
    <source>
        <dbReference type="SAM" id="MobiDB-lite"/>
    </source>
</evidence>
<dbReference type="Gene3D" id="2.30.29.30">
    <property type="entry name" value="Pleckstrin-homology domain (PH domain)/Phosphotyrosine-binding domain (PTB)"/>
    <property type="match status" value="1"/>
</dbReference>
<dbReference type="SMART" id="SM00325">
    <property type="entry name" value="RhoGEF"/>
    <property type="match status" value="1"/>
</dbReference>
<dbReference type="Gene3D" id="1.20.900.10">
    <property type="entry name" value="Dbl homology (DH) domain"/>
    <property type="match status" value="1"/>
</dbReference>
<feature type="compositionally biased region" description="Low complexity" evidence="1">
    <location>
        <begin position="679"/>
        <end position="713"/>
    </location>
</feature>
<dbReference type="AlphaFoldDB" id="A0A0L0DJ39"/>
<dbReference type="PANTHER" id="PTHR12673">
    <property type="entry name" value="FACIOGENITAL DYSPLASIA PROTEIN"/>
    <property type="match status" value="1"/>
</dbReference>
<evidence type="ECO:0000313" key="4">
    <source>
        <dbReference type="EMBL" id="KNC52215.1"/>
    </source>
</evidence>
<evidence type="ECO:0000313" key="5">
    <source>
        <dbReference type="Proteomes" id="UP000054408"/>
    </source>
</evidence>
<keyword evidence="5" id="KW-1185">Reference proteome</keyword>
<dbReference type="GO" id="GO:0005085">
    <property type="term" value="F:guanyl-nucleotide exchange factor activity"/>
    <property type="evidence" value="ECO:0007669"/>
    <property type="project" value="InterPro"/>
</dbReference>
<dbReference type="SUPFAM" id="SSF50729">
    <property type="entry name" value="PH domain-like"/>
    <property type="match status" value="1"/>
</dbReference>
<dbReference type="STRING" id="461836.A0A0L0DJ39"/>
<dbReference type="InterPro" id="IPR011993">
    <property type="entry name" value="PH-like_dom_sf"/>
</dbReference>
<feature type="compositionally biased region" description="Low complexity" evidence="1">
    <location>
        <begin position="641"/>
        <end position="667"/>
    </location>
</feature>
<dbReference type="OrthoDB" id="9990815at2759"/>
<dbReference type="InterPro" id="IPR051092">
    <property type="entry name" value="FYVE_RhoGEF_PH"/>
</dbReference>
<dbReference type="EMBL" id="GL349436">
    <property type="protein sequence ID" value="KNC52215.1"/>
    <property type="molecule type" value="Genomic_DNA"/>
</dbReference>
<feature type="region of interest" description="Disordered" evidence="1">
    <location>
        <begin position="1"/>
        <end position="50"/>
    </location>
</feature>
<dbReference type="InterPro" id="IPR000219">
    <property type="entry name" value="DH_dom"/>
</dbReference>
<dbReference type="GeneID" id="25560815"/>
<dbReference type="PANTHER" id="PTHR12673:SF159">
    <property type="entry name" value="LD03170P"/>
    <property type="match status" value="1"/>
</dbReference>
<dbReference type="RefSeq" id="XP_013762218.1">
    <property type="nucleotide sequence ID" value="XM_013906764.1"/>
</dbReference>